<evidence type="ECO:0000313" key="4">
    <source>
        <dbReference type="Proteomes" id="UP000807716"/>
    </source>
</evidence>
<feature type="chain" id="PRO_5040344341" evidence="2">
    <location>
        <begin position="20"/>
        <end position="99"/>
    </location>
</feature>
<evidence type="ECO:0000256" key="1">
    <source>
        <dbReference type="SAM" id="MobiDB-lite"/>
    </source>
</evidence>
<comment type="caution">
    <text evidence="3">The sequence shown here is derived from an EMBL/GenBank/DDBJ whole genome shotgun (WGS) entry which is preliminary data.</text>
</comment>
<reference evidence="3" key="1">
    <citation type="journal article" date="2020" name="Fungal Divers.">
        <title>Resolving the Mortierellaceae phylogeny through synthesis of multi-gene phylogenetics and phylogenomics.</title>
        <authorList>
            <person name="Vandepol N."/>
            <person name="Liber J."/>
            <person name="Desiro A."/>
            <person name="Na H."/>
            <person name="Kennedy M."/>
            <person name="Barry K."/>
            <person name="Grigoriev I.V."/>
            <person name="Miller A.N."/>
            <person name="O'Donnell K."/>
            <person name="Stajich J.E."/>
            <person name="Bonito G."/>
        </authorList>
    </citation>
    <scope>NUCLEOTIDE SEQUENCE</scope>
    <source>
        <strain evidence="3">BC1065</strain>
    </source>
</reference>
<organism evidence="3 4">
    <name type="scientific">Actinomortierella ambigua</name>
    <dbReference type="NCBI Taxonomy" id="1343610"/>
    <lineage>
        <taxon>Eukaryota</taxon>
        <taxon>Fungi</taxon>
        <taxon>Fungi incertae sedis</taxon>
        <taxon>Mucoromycota</taxon>
        <taxon>Mortierellomycotina</taxon>
        <taxon>Mortierellomycetes</taxon>
        <taxon>Mortierellales</taxon>
        <taxon>Mortierellaceae</taxon>
        <taxon>Actinomortierella</taxon>
    </lineage>
</organism>
<evidence type="ECO:0000256" key="2">
    <source>
        <dbReference type="SAM" id="SignalP"/>
    </source>
</evidence>
<keyword evidence="4" id="KW-1185">Reference proteome</keyword>
<dbReference type="OrthoDB" id="10487907at2759"/>
<protein>
    <submittedName>
        <fullName evidence="3">Uncharacterized protein</fullName>
    </submittedName>
</protein>
<sequence length="99" mass="10497">MHFKFATIAVLATLATTNALVPRQEAPQAQSVNPAKSVGLLPPPAQTTMDAATMQQLQQLIESQALAFGRPAPFDQQGLPIAQIDGESQASKWGGWGEL</sequence>
<accession>A0A9P6UCJ5</accession>
<feature type="region of interest" description="Disordered" evidence="1">
    <location>
        <begin position="25"/>
        <end position="46"/>
    </location>
</feature>
<evidence type="ECO:0000313" key="3">
    <source>
        <dbReference type="EMBL" id="KAG0269375.1"/>
    </source>
</evidence>
<keyword evidence="2" id="KW-0732">Signal</keyword>
<dbReference type="AlphaFoldDB" id="A0A9P6UCJ5"/>
<proteinExistence type="predicted"/>
<gene>
    <name evidence="3" type="ORF">DFQ27_003703</name>
</gene>
<dbReference type="EMBL" id="JAAAJB010000026">
    <property type="protein sequence ID" value="KAG0269375.1"/>
    <property type="molecule type" value="Genomic_DNA"/>
</dbReference>
<feature type="signal peptide" evidence="2">
    <location>
        <begin position="1"/>
        <end position="19"/>
    </location>
</feature>
<dbReference type="Proteomes" id="UP000807716">
    <property type="component" value="Unassembled WGS sequence"/>
</dbReference>
<name>A0A9P6UCJ5_9FUNG</name>